<dbReference type="Gene3D" id="2.40.360.20">
    <property type="match status" value="1"/>
</dbReference>
<dbReference type="AlphaFoldDB" id="A0A444VLZ9"/>
<gene>
    <name evidence="3" type="ORF">DN53_07925</name>
</gene>
<feature type="domain" description="DUF3108" evidence="2">
    <location>
        <begin position="32"/>
        <end position="225"/>
    </location>
</feature>
<sequence length="230" mass="25628">MKHYFFALLTAMFSLGIALGQSNCSHYYPLVDGANFQYTSYDRKGNEDGKTSYKVTQVNGSGDNVSATMVMQLEDKKGNTYDSEYQVTCDGDKVKIDFKSLMNEQMLRQMGDMEVEVSGTDVELPGNLGVGQELPDGNVSVQMKMGGAMNMNMNVETINRKVEKEETVTIPAGTFECYVIYSETRTKMMMANQTMPSRVWLAKGVGMVKQESYNKKGTLIASMELTAYNQ</sequence>
<dbReference type="EMBL" id="JJMP01000003">
    <property type="protein sequence ID" value="RYC51808.1"/>
    <property type="molecule type" value="Genomic_DNA"/>
</dbReference>
<proteinExistence type="predicted"/>
<feature type="signal peptide" evidence="1">
    <location>
        <begin position="1"/>
        <end position="20"/>
    </location>
</feature>
<feature type="chain" id="PRO_5019339258" description="DUF3108 domain-containing protein" evidence="1">
    <location>
        <begin position="21"/>
        <end position="230"/>
    </location>
</feature>
<dbReference type="Pfam" id="PF21347">
    <property type="entry name" value="DUF3108_like"/>
    <property type="match status" value="1"/>
</dbReference>
<name>A0A444VLZ9_9FLAO</name>
<keyword evidence="1" id="KW-0732">Signal</keyword>
<keyword evidence="4" id="KW-1185">Reference proteome</keyword>
<evidence type="ECO:0000259" key="2">
    <source>
        <dbReference type="Pfam" id="PF21347"/>
    </source>
</evidence>
<evidence type="ECO:0000313" key="3">
    <source>
        <dbReference type="EMBL" id="RYC51808.1"/>
    </source>
</evidence>
<accession>A0A444VLZ9</accession>
<dbReference type="Proteomes" id="UP000290261">
    <property type="component" value="Unassembled WGS sequence"/>
</dbReference>
<comment type="caution">
    <text evidence="3">The sequence shown here is derived from an EMBL/GenBank/DDBJ whole genome shotgun (WGS) entry which is preliminary data.</text>
</comment>
<organism evidence="3 4">
    <name type="scientific">Flagellimonas olearia</name>
    <dbReference type="NCBI Taxonomy" id="552546"/>
    <lineage>
        <taxon>Bacteria</taxon>
        <taxon>Pseudomonadati</taxon>
        <taxon>Bacteroidota</taxon>
        <taxon>Flavobacteriia</taxon>
        <taxon>Flavobacteriales</taxon>
        <taxon>Flavobacteriaceae</taxon>
        <taxon>Flagellimonas</taxon>
    </lineage>
</organism>
<protein>
    <recommendedName>
        <fullName evidence="2">DUF3108 domain-containing protein</fullName>
    </recommendedName>
</protein>
<evidence type="ECO:0000256" key="1">
    <source>
        <dbReference type="SAM" id="SignalP"/>
    </source>
</evidence>
<reference evidence="3 4" key="1">
    <citation type="submission" date="2014-04" db="EMBL/GenBank/DDBJ databases">
        <title>Whole genome of Muricauda olearia.</title>
        <authorList>
            <person name="Zhang X.-H."/>
            <person name="Tang K."/>
        </authorList>
    </citation>
    <scope>NUCLEOTIDE SEQUENCE [LARGE SCALE GENOMIC DNA]</scope>
    <source>
        <strain evidence="3 4">Th120</strain>
    </source>
</reference>
<evidence type="ECO:0000313" key="4">
    <source>
        <dbReference type="Proteomes" id="UP000290261"/>
    </source>
</evidence>
<dbReference type="RefSeq" id="WP_129653374.1">
    <property type="nucleotide sequence ID" value="NZ_ML142908.1"/>
</dbReference>
<dbReference type="InterPro" id="IPR049279">
    <property type="entry name" value="DUF3108-like"/>
</dbReference>